<evidence type="ECO:0000256" key="1">
    <source>
        <dbReference type="SAM" id="MobiDB-lite"/>
    </source>
</evidence>
<sequence length="438" mass="47385">MRTSLWFIPVLMSLAAVLIAMAALRIDANLLDDGERVWWLHSGKPENASDLLSTLLSSIITMATLAISITMVVLTLAASQLGPRLIRSFIGDRRTQVALGFFVMTIVYLLLVYRRVDSGLSADNVPHVAITAGSALSLGCIFLLLFYVHHLASSIVADTVVDRVGDDLDEVLCRLLREPGSVDERDRQSGDTAHAEGPPRPVDIALSLPRGGYVQTVDHEALVALAHGRDLVLTLRFRAGWHVLAGGSHVWFGPRDPDAGKATEGGEIAAQVADAIVVGSDRTPTQDIEFSVRQLVEVALRALSPGINDPYTAIAVIDRMATSLALAMARDMEPVRHRDGDGVIRLVTHPTTMTGMIDLCFNEIRQAASAKPAILIHLLDTIGQLACHVRTPEQRNALARQAVMIASSGNREVAEERDQAEIADRHEAALANLIARDL</sequence>
<dbReference type="Proteomes" id="UP000019486">
    <property type="component" value="Unassembled WGS sequence"/>
</dbReference>
<comment type="caution">
    <text evidence="3">The sequence shown here is derived from an EMBL/GenBank/DDBJ whole genome shotgun (WGS) entry which is preliminary data.</text>
</comment>
<gene>
    <name evidence="3" type="ORF">N825_35075</name>
</gene>
<proteinExistence type="predicted"/>
<organism evidence="3 4">
    <name type="scientific">Skermanella stibiiresistens SB22</name>
    <dbReference type="NCBI Taxonomy" id="1385369"/>
    <lineage>
        <taxon>Bacteria</taxon>
        <taxon>Pseudomonadati</taxon>
        <taxon>Pseudomonadota</taxon>
        <taxon>Alphaproteobacteria</taxon>
        <taxon>Rhodospirillales</taxon>
        <taxon>Azospirillaceae</taxon>
        <taxon>Skermanella</taxon>
    </lineage>
</organism>
<feature type="transmembrane region" description="Helical" evidence="2">
    <location>
        <begin position="97"/>
        <end position="116"/>
    </location>
</feature>
<evidence type="ECO:0000313" key="3">
    <source>
        <dbReference type="EMBL" id="EWY40665.1"/>
    </source>
</evidence>
<accession>W9H3B1</accession>
<protein>
    <recommendedName>
        <fullName evidence="5">DUF2254 domain-containing protein</fullName>
    </recommendedName>
</protein>
<evidence type="ECO:0000256" key="2">
    <source>
        <dbReference type="SAM" id="Phobius"/>
    </source>
</evidence>
<feature type="transmembrane region" description="Helical" evidence="2">
    <location>
        <begin position="52"/>
        <end position="76"/>
    </location>
</feature>
<feature type="region of interest" description="Disordered" evidence="1">
    <location>
        <begin position="182"/>
        <end position="201"/>
    </location>
</feature>
<dbReference type="EMBL" id="AVFL01000007">
    <property type="protein sequence ID" value="EWY40665.1"/>
    <property type="molecule type" value="Genomic_DNA"/>
</dbReference>
<dbReference type="STRING" id="1385369.N825_35075"/>
<dbReference type="InterPro" id="IPR018723">
    <property type="entry name" value="DUF2254_membrane"/>
</dbReference>
<keyword evidence="2" id="KW-0812">Transmembrane</keyword>
<reference evidence="3 4" key="1">
    <citation type="submission" date="2013-08" db="EMBL/GenBank/DDBJ databases">
        <title>The genome sequence of Skermanella stibiiresistens.</title>
        <authorList>
            <person name="Zhu W."/>
            <person name="Wang G."/>
        </authorList>
    </citation>
    <scope>NUCLEOTIDE SEQUENCE [LARGE SCALE GENOMIC DNA]</scope>
    <source>
        <strain evidence="3 4">SB22</strain>
    </source>
</reference>
<dbReference type="Pfam" id="PF10011">
    <property type="entry name" value="DUF2254"/>
    <property type="match status" value="1"/>
</dbReference>
<evidence type="ECO:0008006" key="5">
    <source>
        <dbReference type="Google" id="ProtNLM"/>
    </source>
</evidence>
<keyword evidence="2" id="KW-0472">Membrane</keyword>
<keyword evidence="4" id="KW-1185">Reference proteome</keyword>
<feature type="transmembrane region" description="Helical" evidence="2">
    <location>
        <begin position="128"/>
        <end position="148"/>
    </location>
</feature>
<name>W9H3B1_9PROT</name>
<dbReference type="PATRIC" id="fig|1385369.3.peg.2376"/>
<keyword evidence="2" id="KW-1133">Transmembrane helix</keyword>
<evidence type="ECO:0000313" key="4">
    <source>
        <dbReference type="Proteomes" id="UP000019486"/>
    </source>
</evidence>
<dbReference type="AlphaFoldDB" id="W9H3B1"/>